<evidence type="ECO:0000313" key="7">
    <source>
        <dbReference type="EMBL" id="SHH64327.1"/>
    </source>
</evidence>
<evidence type="ECO:0000259" key="6">
    <source>
        <dbReference type="PROSITE" id="PS51918"/>
    </source>
</evidence>
<dbReference type="InterPro" id="IPR006638">
    <property type="entry name" value="Elp3/MiaA/NifB-like_rSAM"/>
</dbReference>
<dbReference type="GO" id="GO:0005829">
    <property type="term" value="C:cytosol"/>
    <property type="evidence" value="ECO:0007669"/>
    <property type="project" value="TreeGrafter"/>
</dbReference>
<keyword evidence="3" id="KW-0479">Metal-binding</keyword>
<dbReference type="Proteomes" id="UP000184139">
    <property type="component" value="Unassembled WGS sequence"/>
</dbReference>
<dbReference type="EMBL" id="FQXS01000005">
    <property type="protein sequence ID" value="SHH64327.1"/>
    <property type="molecule type" value="Genomic_DNA"/>
</dbReference>
<dbReference type="GO" id="GO:0003824">
    <property type="term" value="F:catalytic activity"/>
    <property type="evidence" value="ECO:0007669"/>
    <property type="project" value="InterPro"/>
</dbReference>
<evidence type="ECO:0000256" key="1">
    <source>
        <dbReference type="ARBA" id="ARBA00001966"/>
    </source>
</evidence>
<dbReference type="SFLD" id="SFLDS00029">
    <property type="entry name" value="Radical_SAM"/>
    <property type="match status" value="1"/>
</dbReference>
<reference evidence="7 8" key="1">
    <citation type="submission" date="2016-11" db="EMBL/GenBank/DDBJ databases">
        <authorList>
            <person name="Jaros S."/>
            <person name="Januszkiewicz K."/>
            <person name="Wedrychowicz H."/>
        </authorList>
    </citation>
    <scope>NUCLEOTIDE SEQUENCE [LARGE SCALE GENOMIC DNA]</scope>
    <source>
        <strain evidence="7 8">DSM 9705</strain>
    </source>
</reference>
<evidence type="ECO:0000256" key="5">
    <source>
        <dbReference type="ARBA" id="ARBA00023014"/>
    </source>
</evidence>
<dbReference type="InterPro" id="IPR006158">
    <property type="entry name" value="Cobalamin-bd"/>
</dbReference>
<evidence type="ECO:0000256" key="2">
    <source>
        <dbReference type="ARBA" id="ARBA00022691"/>
    </source>
</evidence>
<dbReference type="InterPro" id="IPR023969">
    <property type="entry name" value="CHP04072_B12-bd/rSAM"/>
</dbReference>
<evidence type="ECO:0000256" key="3">
    <source>
        <dbReference type="ARBA" id="ARBA00022723"/>
    </source>
</evidence>
<dbReference type="SUPFAM" id="SSF102114">
    <property type="entry name" value="Radical SAM enzymes"/>
    <property type="match status" value="1"/>
</dbReference>
<dbReference type="CDD" id="cd01335">
    <property type="entry name" value="Radical_SAM"/>
    <property type="match status" value="1"/>
</dbReference>
<dbReference type="Gene3D" id="3.80.30.20">
    <property type="entry name" value="tm_1862 like domain"/>
    <property type="match status" value="1"/>
</dbReference>
<dbReference type="InterPro" id="IPR058240">
    <property type="entry name" value="rSAM_sf"/>
</dbReference>
<dbReference type="NCBIfam" id="TIGR04072">
    <property type="entry name" value="rSAM_ladder_B12"/>
    <property type="match status" value="1"/>
</dbReference>
<dbReference type="SFLD" id="SFLDG01123">
    <property type="entry name" value="methyltransferase_(Class_B)"/>
    <property type="match status" value="1"/>
</dbReference>
<dbReference type="InterPro" id="IPR007197">
    <property type="entry name" value="rSAM"/>
</dbReference>
<name>A0A1M5UN02_9BACT</name>
<dbReference type="PANTHER" id="PTHR43409:SF16">
    <property type="entry name" value="SLR0320 PROTEIN"/>
    <property type="match status" value="1"/>
</dbReference>
<dbReference type="OrthoDB" id="9762608at2"/>
<dbReference type="Pfam" id="PF02310">
    <property type="entry name" value="B12-binding"/>
    <property type="match status" value="1"/>
</dbReference>
<dbReference type="InterPro" id="IPR034466">
    <property type="entry name" value="Methyltransferase_Class_B"/>
</dbReference>
<evidence type="ECO:0000256" key="4">
    <source>
        <dbReference type="ARBA" id="ARBA00023004"/>
    </source>
</evidence>
<dbReference type="Gene3D" id="3.40.50.280">
    <property type="entry name" value="Cobalamin-binding domain"/>
    <property type="match status" value="1"/>
</dbReference>
<dbReference type="InterPro" id="IPR023404">
    <property type="entry name" value="rSAM_horseshoe"/>
</dbReference>
<dbReference type="SMART" id="SM00729">
    <property type="entry name" value="Elp3"/>
    <property type="match status" value="1"/>
</dbReference>
<dbReference type="STRING" id="1121409.SAMN02745124_01263"/>
<dbReference type="SFLD" id="SFLDG01082">
    <property type="entry name" value="B12-binding_domain_containing"/>
    <property type="match status" value="1"/>
</dbReference>
<keyword evidence="2" id="KW-0949">S-adenosyl-L-methionine</keyword>
<proteinExistence type="predicted"/>
<sequence length="448" mass="48996">MNILLISPNTLTTPYPVYPIGLDYVVAAIAKHHQVRIADLNLISRTELAQLLADFAPEVIGLSCRNIDNTDAAAPLAFIDDYRQLVSWLRCHTRATLVCGGSGFTIMPALFFTAVGCDYGIIGEGERFGPFIEALAAGHDVADMDGVISARRPDSRPPPWDGTPARAFDVSSGHHAFYLANGGMLNVQTKRGCSFRCIYCPYPHIEGRHHRLQPPEHVAATALALQKAGARYLFITDSAFNSDVAHSLAVARAFKKAGLSIPWGGFFAPIRTDSDYFRTLKESGLKHVEFGTESLSDTMLGTYRKPFTSADVFASHRLAREAGLHVAHYFLLGGPGESEETVRTCLDGAESLDKTALFFFVGIRLYPNTALYDIAVAEGKLSPHVNLLQPVFYQADALEHGAIEALVKERAGDRINWVIGSGGDQVAATIKKLHQRNHCGPLWEYIAR</sequence>
<dbReference type="InterPro" id="IPR051198">
    <property type="entry name" value="BchE-like"/>
</dbReference>
<keyword evidence="8" id="KW-1185">Reference proteome</keyword>
<organism evidence="7 8">
    <name type="scientific">Desulfofustis glycolicus DSM 9705</name>
    <dbReference type="NCBI Taxonomy" id="1121409"/>
    <lineage>
        <taxon>Bacteria</taxon>
        <taxon>Pseudomonadati</taxon>
        <taxon>Thermodesulfobacteriota</taxon>
        <taxon>Desulfobulbia</taxon>
        <taxon>Desulfobulbales</taxon>
        <taxon>Desulfocapsaceae</taxon>
        <taxon>Desulfofustis</taxon>
    </lineage>
</organism>
<comment type="cofactor">
    <cofactor evidence="1">
        <name>[4Fe-4S] cluster</name>
        <dbReference type="ChEBI" id="CHEBI:49883"/>
    </cofactor>
</comment>
<dbReference type="GO" id="GO:0031419">
    <property type="term" value="F:cobalamin binding"/>
    <property type="evidence" value="ECO:0007669"/>
    <property type="project" value="InterPro"/>
</dbReference>
<evidence type="ECO:0000313" key="8">
    <source>
        <dbReference type="Proteomes" id="UP000184139"/>
    </source>
</evidence>
<dbReference type="GO" id="GO:0051539">
    <property type="term" value="F:4 iron, 4 sulfur cluster binding"/>
    <property type="evidence" value="ECO:0007669"/>
    <property type="project" value="UniProtKB-KW"/>
</dbReference>
<dbReference type="AlphaFoldDB" id="A0A1M5UN02"/>
<dbReference type="Pfam" id="PF04055">
    <property type="entry name" value="Radical_SAM"/>
    <property type="match status" value="1"/>
</dbReference>
<dbReference type="RefSeq" id="WP_073374342.1">
    <property type="nucleotide sequence ID" value="NZ_FQXS01000005.1"/>
</dbReference>
<feature type="domain" description="Radical SAM core" evidence="6">
    <location>
        <begin position="179"/>
        <end position="413"/>
    </location>
</feature>
<accession>A0A1M5UN02</accession>
<dbReference type="GO" id="GO:0046872">
    <property type="term" value="F:metal ion binding"/>
    <property type="evidence" value="ECO:0007669"/>
    <property type="project" value="UniProtKB-KW"/>
</dbReference>
<gene>
    <name evidence="7" type="ORF">SAMN02745124_01263</name>
</gene>
<keyword evidence="5" id="KW-0411">Iron-sulfur</keyword>
<dbReference type="PANTHER" id="PTHR43409">
    <property type="entry name" value="ANAEROBIC MAGNESIUM-PROTOPORPHYRIN IX MONOMETHYL ESTER CYCLASE-RELATED"/>
    <property type="match status" value="1"/>
</dbReference>
<protein>
    <submittedName>
        <fullName evidence="7">Radical SAM superfamily enzyme YgiQ, UPF0313 family</fullName>
    </submittedName>
</protein>
<keyword evidence="4" id="KW-0408">Iron</keyword>
<dbReference type="PROSITE" id="PS51918">
    <property type="entry name" value="RADICAL_SAM"/>
    <property type="match status" value="1"/>
</dbReference>